<dbReference type="Proteomes" id="UP000308349">
    <property type="component" value="Unassembled WGS sequence"/>
</dbReference>
<proteinExistence type="predicted"/>
<gene>
    <name evidence="1" type="ORF">FEK35_23310</name>
</gene>
<comment type="caution">
    <text evidence="1">The sequence shown here is derived from an EMBL/GenBank/DDBJ whole genome shotgun (WGS) entry which is preliminary data.</text>
</comment>
<dbReference type="AlphaFoldDB" id="A0A5R8P8V6"/>
<evidence type="ECO:0000313" key="2">
    <source>
        <dbReference type="Proteomes" id="UP000308349"/>
    </source>
</evidence>
<organism evidence="1 2">
    <name type="scientific">Nocardia cyriacigeorgica</name>
    <dbReference type="NCBI Taxonomy" id="135487"/>
    <lineage>
        <taxon>Bacteria</taxon>
        <taxon>Bacillati</taxon>
        <taxon>Actinomycetota</taxon>
        <taxon>Actinomycetes</taxon>
        <taxon>Mycobacteriales</taxon>
        <taxon>Nocardiaceae</taxon>
        <taxon>Nocardia</taxon>
    </lineage>
</organism>
<sequence>MAIYFSERAYARAFGVAYRGDGHREEASSKVHGSVSGSAALAKGDLQWERSTTRTLDHELPYRDALEHAITRSGLTPTPLPQAGPGDLVKYCSRQSIIGGLPVMSVNNKGLSYAERAINHVRAALGAGPEAEVPAYFWMVAGEARNVIDLAGRRYGREQPRKYPRPVYLFGSLDNYAHFLTYCGEVALPDDEWSLRYPHSFPSSPERLADVMGEIFDLDPTDVAAEALLSPDNMVEQAGWIIDRTFGAVTAGRRRGDPIGVNREAITVWGLVSDRNDDGAIIRPILIEHATTRPQRRFLPRLGRARAE</sequence>
<reference evidence="1 2" key="1">
    <citation type="submission" date="2019-05" db="EMBL/GenBank/DDBJ databases">
        <title>Genomes sequences of two Nocardia cyriacigeorgica environmental isolates, type strains Nocardia asteroides ATCC 19247 and Nocardia cyriacigeorgica DSM 44484.</title>
        <authorList>
            <person name="Vautrin F."/>
            <person name="Bergeron E."/>
            <person name="Dubost A."/>
            <person name="Abrouk D."/>
            <person name="Rodriguez Nava V."/>
            <person name="Pujic P."/>
        </authorList>
    </citation>
    <scope>NUCLEOTIDE SEQUENCE [LARGE SCALE GENOMIC DNA]</scope>
    <source>
        <strain evidence="1 2">EML 1456</strain>
    </source>
</reference>
<dbReference type="RefSeq" id="WP_138457990.1">
    <property type="nucleotide sequence ID" value="NZ_VBUU01000029.1"/>
</dbReference>
<accession>A0A5R8P8V6</accession>
<evidence type="ECO:0000313" key="1">
    <source>
        <dbReference type="EMBL" id="TLG01791.1"/>
    </source>
</evidence>
<protein>
    <submittedName>
        <fullName evidence="1">Uncharacterized protein</fullName>
    </submittedName>
</protein>
<dbReference type="EMBL" id="VBUU01000029">
    <property type="protein sequence ID" value="TLG01791.1"/>
    <property type="molecule type" value="Genomic_DNA"/>
</dbReference>
<name>A0A5R8P8V6_9NOCA</name>